<keyword evidence="1" id="KW-1133">Transmembrane helix</keyword>
<evidence type="ECO:0000313" key="2">
    <source>
        <dbReference type="RefSeq" id="XP_059602373.1"/>
    </source>
</evidence>
<accession>A0AAJ8E001</accession>
<dbReference type="KEGG" id="ang:An14g05690"/>
<evidence type="ECO:0000256" key="1">
    <source>
        <dbReference type="SAM" id="Phobius"/>
    </source>
</evidence>
<reference evidence="2" key="1">
    <citation type="submission" date="2025-02" db="EMBL/GenBank/DDBJ databases">
        <authorList>
            <consortium name="NCBI Genome Project"/>
        </authorList>
    </citation>
    <scope>NUCLEOTIDE SEQUENCE</scope>
</reference>
<keyword evidence="1" id="KW-0472">Membrane</keyword>
<name>A0AAJ8E001_ASPNG</name>
<dbReference type="VEuPathDB" id="FungiDB:An14g05690"/>
<keyword evidence="1" id="KW-0812">Transmembrane</keyword>
<sequence length="182" mass="20651">MDMNPVGSNFSRGSSGDIPRLGYRVGAFKRLYLPGVVKSIHPPIYYEDLPNVADDYLEGASFPHHKPSHVCPESFYNLFVQYKLDETGRKEGWRPMDRDKNQIRADGSATCYECVRDNRGYDSLGKISDSLSLMEKRIVDPFDRNTPRGVEIIIEGKAMLFIGTFISLFHILITLYDSTFAS</sequence>
<protein>
    <submittedName>
        <fullName evidence="2">Uncharacterized protein</fullName>
    </submittedName>
</protein>
<dbReference type="AlphaFoldDB" id="A0AAJ8E001"/>
<reference evidence="2" key="2">
    <citation type="submission" date="2025-08" db="UniProtKB">
        <authorList>
            <consortium name="RefSeq"/>
        </authorList>
    </citation>
    <scope>IDENTIFICATION</scope>
</reference>
<gene>
    <name evidence="2" type="ORF">An14g05690</name>
</gene>
<dbReference type="GeneID" id="84593035"/>
<feature type="transmembrane region" description="Helical" evidence="1">
    <location>
        <begin position="158"/>
        <end position="176"/>
    </location>
</feature>
<proteinExistence type="predicted"/>
<organism evidence="2">
    <name type="scientific">Aspergillus niger</name>
    <dbReference type="NCBI Taxonomy" id="5061"/>
    <lineage>
        <taxon>Eukaryota</taxon>
        <taxon>Fungi</taxon>
        <taxon>Dikarya</taxon>
        <taxon>Ascomycota</taxon>
        <taxon>Pezizomycotina</taxon>
        <taxon>Eurotiomycetes</taxon>
        <taxon>Eurotiomycetidae</taxon>
        <taxon>Eurotiales</taxon>
        <taxon>Aspergillaceae</taxon>
        <taxon>Aspergillus</taxon>
        <taxon>Aspergillus subgen. Circumdati</taxon>
    </lineage>
</organism>
<dbReference type="RefSeq" id="XP_059602373.1">
    <property type="nucleotide sequence ID" value="XM_059744309.1"/>
</dbReference>